<dbReference type="InterPro" id="IPR009027">
    <property type="entry name" value="Ribosomal_bL9/RNase_H1_N"/>
</dbReference>
<keyword evidence="3 7" id="KW-0694">RNA-binding</keyword>
<dbReference type="Pfam" id="PF01281">
    <property type="entry name" value="Ribosomal_L9_N"/>
    <property type="match status" value="1"/>
</dbReference>
<dbReference type="PATRIC" id="fig|1401651.3.peg.564"/>
<name>A0A0C1RZU8_9ENTR</name>
<evidence type="ECO:0000313" key="10">
    <source>
        <dbReference type="Proteomes" id="UP000054529"/>
    </source>
</evidence>
<dbReference type="Gene3D" id="3.10.430.100">
    <property type="entry name" value="Ribosomal protein L9, C-terminal domain"/>
    <property type="match status" value="1"/>
</dbReference>
<dbReference type="PANTHER" id="PTHR21368">
    <property type="entry name" value="50S RIBOSOMAL PROTEIN L9"/>
    <property type="match status" value="1"/>
</dbReference>
<dbReference type="HAMAP" id="MF_00503">
    <property type="entry name" value="Ribosomal_bL9"/>
    <property type="match status" value="1"/>
</dbReference>
<dbReference type="Proteomes" id="UP000054529">
    <property type="component" value="Unassembled WGS sequence"/>
</dbReference>
<dbReference type="SUPFAM" id="SSF55658">
    <property type="entry name" value="L9 N-domain-like"/>
    <property type="match status" value="1"/>
</dbReference>
<keyword evidence="5 7" id="KW-0687">Ribonucleoprotein</keyword>
<evidence type="ECO:0000259" key="8">
    <source>
        <dbReference type="PROSITE" id="PS00651"/>
    </source>
</evidence>
<dbReference type="Pfam" id="PF03948">
    <property type="entry name" value="Ribosomal_L9_C"/>
    <property type="match status" value="1"/>
</dbReference>
<dbReference type="GO" id="GO:1990904">
    <property type="term" value="C:ribonucleoprotein complex"/>
    <property type="evidence" value="ECO:0007669"/>
    <property type="project" value="UniProtKB-KW"/>
</dbReference>
<comment type="function">
    <text evidence="7">Binds to the 23S rRNA.</text>
</comment>
<sequence>MKIILLKSIGKLGKFGDSLSVRSGYARNYLFPKGFAVIANQRNIDMIKKEVEILQERMELNRIKLEKKANDIRSLKKIEIHARSRDSDRIFGSVGTLEICKKMKELGFDVHKNEVKIDNGPFRKVGSYKVKFMFHENITSEIDLHIVST</sequence>
<dbReference type="InterPro" id="IPR036791">
    <property type="entry name" value="Ribosomal_bL9_C_sf"/>
</dbReference>
<evidence type="ECO:0000256" key="7">
    <source>
        <dbReference type="HAMAP-Rule" id="MF_00503"/>
    </source>
</evidence>
<comment type="similarity">
    <text evidence="1 7">Belongs to the bacterial ribosomal protein bL9 family.</text>
</comment>
<dbReference type="NCBIfam" id="TIGR00158">
    <property type="entry name" value="L9"/>
    <property type="match status" value="1"/>
</dbReference>
<dbReference type="InterPro" id="IPR020594">
    <property type="entry name" value="Ribosomal_bL9_bac/chp"/>
</dbReference>
<dbReference type="Gene3D" id="3.40.5.10">
    <property type="entry name" value="Ribosomal protein L9, N-terminal domain"/>
    <property type="match status" value="1"/>
</dbReference>
<comment type="caution">
    <text evidence="9">The sequence shown here is derived from an EMBL/GenBank/DDBJ whole genome shotgun (WGS) entry which is preliminary data.</text>
</comment>
<proteinExistence type="inferred from homology"/>
<dbReference type="SUPFAM" id="SSF55653">
    <property type="entry name" value="Ribosomal protein L9 C-domain"/>
    <property type="match status" value="1"/>
</dbReference>
<dbReference type="AlphaFoldDB" id="A0A0C1RZU8"/>
<dbReference type="GO" id="GO:0003735">
    <property type="term" value="F:structural constituent of ribosome"/>
    <property type="evidence" value="ECO:0007669"/>
    <property type="project" value="InterPro"/>
</dbReference>
<dbReference type="InterPro" id="IPR036935">
    <property type="entry name" value="Ribosomal_bL9_N_sf"/>
</dbReference>
<evidence type="ECO:0000256" key="5">
    <source>
        <dbReference type="ARBA" id="ARBA00023274"/>
    </source>
</evidence>
<keyword evidence="4 7" id="KW-0689">Ribosomal protein</keyword>
<evidence type="ECO:0000256" key="1">
    <source>
        <dbReference type="ARBA" id="ARBA00010605"/>
    </source>
</evidence>
<dbReference type="InterPro" id="IPR020070">
    <property type="entry name" value="Ribosomal_bL9_N"/>
</dbReference>
<feature type="domain" description="Ribosomal protein L9" evidence="8">
    <location>
        <begin position="13"/>
        <end position="40"/>
    </location>
</feature>
<gene>
    <name evidence="7" type="primary">rplI</name>
    <name evidence="9" type="ORF">P689_122299</name>
</gene>
<dbReference type="OrthoDB" id="9788336at2"/>
<evidence type="ECO:0000256" key="3">
    <source>
        <dbReference type="ARBA" id="ARBA00022884"/>
    </source>
</evidence>
<evidence type="ECO:0000313" key="9">
    <source>
        <dbReference type="EMBL" id="KIE63817.1"/>
    </source>
</evidence>
<evidence type="ECO:0000256" key="2">
    <source>
        <dbReference type="ARBA" id="ARBA00022730"/>
    </source>
</evidence>
<dbReference type="GO" id="GO:0005840">
    <property type="term" value="C:ribosome"/>
    <property type="evidence" value="ECO:0007669"/>
    <property type="project" value="UniProtKB-KW"/>
</dbReference>
<evidence type="ECO:0000256" key="6">
    <source>
        <dbReference type="ARBA" id="ARBA00035292"/>
    </source>
</evidence>
<dbReference type="PROSITE" id="PS00651">
    <property type="entry name" value="RIBOSOMAL_L9"/>
    <property type="match status" value="1"/>
</dbReference>
<dbReference type="InterPro" id="IPR000244">
    <property type="entry name" value="Ribosomal_bL9"/>
</dbReference>
<reference evidence="9 10" key="1">
    <citation type="journal article" date="2014" name="G3 (Bethesda)">
        <title>Genome sequence of Candidatus Riesia pediculischaeffi, endosymbiont of chimpanzee lice, and genomic comparison of recently acquired endosymbionts from human and chimpanzee lice.</title>
        <authorList>
            <person name="Boyd B.M."/>
            <person name="Allen J.M."/>
            <person name="de Crecy-Lagard V."/>
            <person name="Reed D.L."/>
        </authorList>
    </citation>
    <scope>NUCLEOTIDE SEQUENCE [LARGE SCALE GENOMIC DNA]</scope>
    <source>
        <strain evidence="9 10">PTSU</strain>
    </source>
</reference>
<dbReference type="HOGENOM" id="CLU_078938_4_1_6"/>
<dbReference type="GO" id="GO:0006412">
    <property type="term" value="P:translation"/>
    <property type="evidence" value="ECO:0007669"/>
    <property type="project" value="UniProtKB-UniRule"/>
</dbReference>
<dbReference type="RefSeq" id="WP_039719682.1">
    <property type="nucleotide sequence ID" value="NZ_AWXV01000004.1"/>
</dbReference>
<accession>A0A0C1RZU8</accession>
<dbReference type="EMBL" id="AWXV01000004">
    <property type="protein sequence ID" value="KIE63817.1"/>
    <property type="molecule type" value="Genomic_DNA"/>
</dbReference>
<dbReference type="GO" id="GO:0019843">
    <property type="term" value="F:rRNA binding"/>
    <property type="evidence" value="ECO:0007669"/>
    <property type="project" value="UniProtKB-UniRule"/>
</dbReference>
<organism evidence="9 10">
    <name type="scientific">Candidatus Riesia pediculischaeffi PTSU</name>
    <dbReference type="NCBI Taxonomy" id="1401651"/>
    <lineage>
        <taxon>Bacteria</taxon>
        <taxon>Pseudomonadati</taxon>
        <taxon>Pseudomonadota</taxon>
        <taxon>Gammaproteobacteria</taxon>
        <taxon>Enterobacterales</taxon>
        <taxon>Enterobacteriaceae</taxon>
        <taxon>Candidatus Riesia</taxon>
    </lineage>
</organism>
<keyword evidence="2 7" id="KW-0699">rRNA-binding</keyword>
<dbReference type="InterPro" id="IPR020069">
    <property type="entry name" value="Ribosomal_bL9_C"/>
</dbReference>
<evidence type="ECO:0000256" key="4">
    <source>
        <dbReference type="ARBA" id="ARBA00022980"/>
    </source>
</evidence>
<protein>
    <recommendedName>
        <fullName evidence="6 7">Large ribosomal subunit protein bL9</fullName>
    </recommendedName>
</protein>